<dbReference type="HOGENOM" id="CLU_049894_10_2_1"/>
<organism evidence="3 4">
    <name type="scientific">Lottia gigantea</name>
    <name type="common">Giant owl limpet</name>
    <dbReference type="NCBI Taxonomy" id="225164"/>
    <lineage>
        <taxon>Eukaryota</taxon>
        <taxon>Metazoa</taxon>
        <taxon>Spiralia</taxon>
        <taxon>Lophotrochozoa</taxon>
        <taxon>Mollusca</taxon>
        <taxon>Gastropoda</taxon>
        <taxon>Patellogastropoda</taxon>
        <taxon>Lottioidea</taxon>
        <taxon>Lottiidae</taxon>
        <taxon>Lottia</taxon>
    </lineage>
</organism>
<dbReference type="GeneID" id="20249713"/>
<evidence type="ECO:0000313" key="4">
    <source>
        <dbReference type="Proteomes" id="UP000030746"/>
    </source>
</evidence>
<keyword evidence="1" id="KW-0732">Signal</keyword>
<dbReference type="RefSeq" id="XP_009061656.1">
    <property type="nucleotide sequence ID" value="XM_009063408.1"/>
</dbReference>
<reference evidence="3 4" key="1">
    <citation type="journal article" date="2013" name="Nature">
        <title>Insights into bilaterian evolution from three spiralian genomes.</title>
        <authorList>
            <person name="Simakov O."/>
            <person name="Marletaz F."/>
            <person name="Cho S.J."/>
            <person name="Edsinger-Gonzales E."/>
            <person name="Havlak P."/>
            <person name="Hellsten U."/>
            <person name="Kuo D.H."/>
            <person name="Larsson T."/>
            <person name="Lv J."/>
            <person name="Arendt D."/>
            <person name="Savage R."/>
            <person name="Osoegawa K."/>
            <person name="de Jong P."/>
            <person name="Grimwood J."/>
            <person name="Chapman J.A."/>
            <person name="Shapiro H."/>
            <person name="Aerts A."/>
            <person name="Otillar R.P."/>
            <person name="Terry A.Y."/>
            <person name="Boore J.L."/>
            <person name="Grigoriev I.V."/>
            <person name="Lindberg D.R."/>
            <person name="Seaver E.C."/>
            <person name="Weisblat D.A."/>
            <person name="Putnam N.H."/>
            <person name="Rokhsar D.S."/>
        </authorList>
    </citation>
    <scope>NUCLEOTIDE SEQUENCE [LARGE SCALE GENOMIC DNA]</scope>
</reference>
<dbReference type="OMA" id="WICERKT"/>
<feature type="chain" id="PRO_5004715765" description="C-type lectin domain-containing protein" evidence="1">
    <location>
        <begin position="21"/>
        <end position="164"/>
    </location>
</feature>
<dbReference type="SMART" id="SM00034">
    <property type="entry name" value="CLECT"/>
    <property type="match status" value="1"/>
</dbReference>
<dbReference type="Gene3D" id="3.10.100.10">
    <property type="entry name" value="Mannose-Binding Protein A, subunit A"/>
    <property type="match status" value="1"/>
</dbReference>
<dbReference type="Pfam" id="PF00059">
    <property type="entry name" value="Lectin_C"/>
    <property type="match status" value="1"/>
</dbReference>
<dbReference type="PROSITE" id="PS50041">
    <property type="entry name" value="C_TYPE_LECTIN_2"/>
    <property type="match status" value="1"/>
</dbReference>
<dbReference type="KEGG" id="lgi:LOTGIDRAFT_234990"/>
<dbReference type="EMBL" id="KB202849">
    <property type="protein sequence ID" value="ESO87768.1"/>
    <property type="molecule type" value="Genomic_DNA"/>
</dbReference>
<dbReference type="PANTHER" id="PTHR22803">
    <property type="entry name" value="MANNOSE, PHOSPHOLIPASE, LECTIN RECEPTOR RELATED"/>
    <property type="match status" value="1"/>
</dbReference>
<dbReference type="Proteomes" id="UP000030746">
    <property type="component" value="Unassembled WGS sequence"/>
</dbReference>
<evidence type="ECO:0000256" key="1">
    <source>
        <dbReference type="SAM" id="SignalP"/>
    </source>
</evidence>
<name>V3Z9W9_LOTGI</name>
<dbReference type="AlphaFoldDB" id="V3Z9W9"/>
<dbReference type="InterPro" id="IPR016186">
    <property type="entry name" value="C-type_lectin-like/link_sf"/>
</dbReference>
<dbReference type="OrthoDB" id="8950604at2759"/>
<evidence type="ECO:0000259" key="2">
    <source>
        <dbReference type="PROSITE" id="PS50041"/>
    </source>
</evidence>
<dbReference type="InterPro" id="IPR016187">
    <property type="entry name" value="CTDL_fold"/>
</dbReference>
<protein>
    <recommendedName>
        <fullName evidence="2">C-type lectin domain-containing protein</fullName>
    </recommendedName>
</protein>
<feature type="signal peptide" evidence="1">
    <location>
        <begin position="1"/>
        <end position="20"/>
    </location>
</feature>
<dbReference type="CTD" id="20249713"/>
<dbReference type="InterPro" id="IPR001304">
    <property type="entry name" value="C-type_lectin-like"/>
</dbReference>
<dbReference type="InterPro" id="IPR050111">
    <property type="entry name" value="C-type_lectin/snaclec_domain"/>
</dbReference>
<sequence>MVSWSFVAALTVATIATVYCVLPEQFHECVKGCPSGFFYFDDSCYVIPRIKVSWGQAVGYCRALDSELLTIETAAEQEFLAQELKKHHGKMFWFAAQDMVVEGIWRWTRSLSPVLLKYWRKAQPDNRLAPDYIHREHCGAIAEDGWSDELCNDEHYFICEKPSW</sequence>
<keyword evidence="4" id="KW-1185">Reference proteome</keyword>
<proteinExistence type="predicted"/>
<feature type="domain" description="C-type lectin" evidence="2">
    <location>
        <begin position="40"/>
        <end position="160"/>
    </location>
</feature>
<dbReference type="SUPFAM" id="SSF56436">
    <property type="entry name" value="C-type lectin-like"/>
    <property type="match status" value="1"/>
</dbReference>
<evidence type="ECO:0000313" key="3">
    <source>
        <dbReference type="EMBL" id="ESO87768.1"/>
    </source>
</evidence>
<gene>
    <name evidence="3" type="ORF">LOTGIDRAFT_234990</name>
</gene>
<accession>V3Z9W9</accession>